<feature type="transmembrane region" description="Helical" evidence="13">
    <location>
        <begin position="12"/>
        <end position="33"/>
    </location>
</feature>
<dbReference type="InterPro" id="IPR016174">
    <property type="entry name" value="Di-haem_cyt_TM"/>
</dbReference>
<keyword evidence="5" id="KW-0349">Heme</keyword>
<evidence type="ECO:0000256" key="3">
    <source>
        <dbReference type="ARBA" id="ARBA00022448"/>
    </source>
</evidence>
<dbReference type="InterPro" id="IPR011577">
    <property type="entry name" value="Cyt_b561_bac/Ni-Hgenase"/>
</dbReference>
<comment type="subcellular location">
    <subcellularLocation>
        <location evidence="2">Cell membrane</location>
        <topology evidence="2">Multi-pass membrane protein</topology>
    </subcellularLocation>
</comment>
<evidence type="ECO:0000259" key="14">
    <source>
        <dbReference type="Pfam" id="PF01292"/>
    </source>
</evidence>
<accession>A0ABS7EKP6</accession>
<sequence>MTSPDKFHPVIKFMHGLMAIAMIAAIAIILYAGEMPRGPEKFELYFWHKSLGLLLAALIIIRIVLIKKIGKPAPIGDGLKKTMASVAHGLLYLAMLALPFSGLVMSYAGGHSIPFFGLFEIPGAEEKMKTLGGIAHEVHEIGGNILIGLIVLHVVAALYHHFGLKDDTMRRMFGHKK</sequence>
<evidence type="ECO:0000256" key="4">
    <source>
        <dbReference type="ARBA" id="ARBA00022475"/>
    </source>
</evidence>
<proteinExistence type="inferred from homology"/>
<keyword evidence="4" id="KW-1003">Cell membrane</keyword>
<dbReference type="SUPFAM" id="SSF81342">
    <property type="entry name" value="Transmembrane di-heme cytochromes"/>
    <property type="match status" value="1"/>
</dbReference>
<evidence type="ECO:0000256" key="10">
    <source>
        <dbReference type="ARBA" id="ARBA00023004"/>
    </source>
</evidence>
<keyword evidence="3" id="KW-0813">Transport</keyword>
<keyword evidence="7" id="KW-0479">Metal-binding</keyword>
<dbReference type="InterPro" id="IPR052168">
    <property type="entry name" value="Cytochrome_b561_oxidase"/>
</dbReference>
<keyword evidence="11 13" id="KW-0472">Membrane</keyword>
<feature type="transmembrane region" description="Helical" evidence="13">
    <location>
        <begin position="86"/>
        <end position="108"/>
    </location>
</feature>
<dbReference type="PANTHER" id="PTHR30529">
    <property type="entry name" value="CYTOCHROME B561"/>
    <property type="match status" value="1"/>
</dbReference>
<keyword evidence="6 13" id="KW-0812">Transmembrane</keyword>
<comment type="cofactor">
    <cofactor evidence="1">
        <name>heme b</name>
        <dbReference type="ChEBI" id="CHEBI:60344"/>
    </cofactor>
</comment>
<name>A0ABS7EKP6_9GAMM</name>
<evidence type="ECO:0000256" key="1">
    <source>
        <dbReference type="ARBA" id="ARBA00001970"/>
    </source>
</evidence>
<keyword evidence="8" id="KW-0249">Electron transport</keyword>
<dbReference type="PANTHER" id="PTHR30529:SF7">
    <property type="entry name" value="CYTOCHROME B561 BACTERIAL_NI-HYDROGENASE DOMAIN-CONTAINING PROTEIN"/>
    <property type="match status" value="1"/>
</dbReference>
<dbReference type="EMBL" id="JAHZSS010000033">
    <property type="protein sequence ID" value="MBW8192924.1"/>
    <property type="molecule type" value="Genomic_DNA"/>
</dbReference>
<evidence type="ECO:0000256" key="9">
    <source>
        <dbReference type="ARBA" id="ARBA00022989"/>
    </source>
</evidence>
<reference evidence="15" key="1">
    <citation type="submission" date="2021-07" db="EMBL/GenBank/DDBJ databases">
        <title>Neiella marina sp. nov., isolated from the intestinal content of sea cucumber Apostichopus japonicus.</title>
        <authorList>
            <person name="Bai X."/>
        </authorList>
    </citation>
    <scope>NUCLEOTIDE SEQUENCE</scope>
    <source>
        <strain evidence="15">126</strain>
    </source>
</reference>
<evidence type="ECO:0000256" key="7">
    <source>
        <dbReference type="ARBA" id="ARBA00022723"/>
    </source>
</evidence>
<feature type="transmembrane region" description="Helical" evidence="13">
    <location>
        <begin position="141"/>
        <end position="162"/>
    </location>
</feature>
<keyword evidence="9 13" id="KW-1133">Transmembrane helix</keyword>
<comment type="caution">
    <text evidence="15">The sequence shown here is derived from an EMBL/GenBank/DDBJ whole genome shotgun (WGS) entry which is preliminary data.</text>
</comment>
<evidence type="ECO:0000256" key="13">
    <source>
        <dbReference type="SAM" id="Phobius"/>
    </source>
</evidence>
<feature type="transmembrane region" description="Helical" evidence="13">
    <location>
        <begin position="45"/>
        <end position="65"/>
    </location>
</feature>
<dbReference type="Pfam" id="PF01292">
    <property type="entry name" value="Ni_hydr_CYTB"/>
    <property type="match status" value="1"/>
</dbReference>
<evidence type="ECO:0000256" key="12">
    <source>
        <dbReference type="ARBA" id="ARBA00037975"/>
    </source>
</evidence>
<keyword evidence="10" id="KW-0408">Iron</keyword>
<protein>
    <submittedName>
        <fullName evidence="15">Cytochrome b</fullName>
    </submittedName>
</protein>
<evidence type="ECO:0000256" key="11">
    <source>
        <dbReference type="ARBA" id="ARBA00023136"/>
    </source>
</evidence>
<dbReference type="RefSeq" id="WP_220105545.1">
    <property type="nucleotide sequence ID" value="NZ_JAHZSS010000033.1"/>
</dbReference>
<evidence type="ECO:0000256" key="5">
    <source>
        <dbReference type="ARBA" id="ARBA00022617"/>
    </source>
</evidence>
<evidence type="ECO:0000256" key="8">
    <source>
        <dbReference type="ARBA" id="ARBA00022982"/>
    </source>
</evidence>
<feature type="domain" description="Cytochrome b561 bacterial/Ni-hydrogenase" evidence="14">
    <location>
        <begin position="7"/>
        <end position="174"/>
    </location>
</feature>
<gene>
    <name evidence="15" type="ORF">K0504_17960</name>
</gene>
<keyword evidence="16" id="KW-1185">Reference proteome</keyword>
<dbReference type="Proteomes" id="UP001166251">
    <property type="component" value="Unassembled WGS sequence"/>
</dbReference>
<evidence type="ECO:0000256" key="6">
    <source>
        <dbReference type="ARBA" id="ARBA00022692"/>
    </source>
</evidence>
<comment type="similarity">
    <text evidence="12">Belongs to the cytochrome b561 family.</text>
</comment>
<organism evidence="15 16">
    <name type="scientific">Neiella holothuriorum</name>
    <dbReference type="NCBI Taxonomy" id="2870530"/>
    <lineage>
        <taxon>Bacteria</taxon>
        <taxon>Pseudomonadati</taxon>
        <taxon>Pseudomonadota</taxon>
        <taxon>Gammaproteobacteria</taxon>
        <taxon>Alteromonadales</taxon>
        <taxon>Echinimonadaceae</taxon>
        <taxon>Neiella</taxon>
    </lineage>
</organism>
<evidence type="ECO:0000256" key="2">
    <source>
        <dbReference type="ARBA" id="ARBA00004651"/>
    </source>
</evidence>
<evidence type="ECO:0000313" key="16">
    <source>
        <dbReference type="Proteomes" id="UP001166251"/>
    </source>
</evidence>
<evidence type="ECO:0000313" key="15">
    <source>
        <dbReference type="EMBL" id="MBW8192924.1"/>
    </source>
</evidence>